<dbReference type="EMBL" id="LPXN01000001">
    <property type="protein sequence ID" value="KZD12838.1"/>
    <property type="molecule type" value="Genomic_DNA"/>
</dbReference>
<dbReference type="STRING" id="580166.AUP43_00410"/>
<dbReference type="Proteomes" id="UP000076400">
    <property type="component" value="Unassembled WGS sequence"/>
</dbReference>
<evidence type="ECO:0000313" key="8">
    <source>
        <dbReference type="EMBL" id="KZD12838.1"/>
    </source>
</evidence>
<evidence type="ECO:0000313" key="9">
    <source>
        <dbReference type="Proteomes" id="UP000076400"/>
    </source>
</evidence>
<evidence type="ECO:0000256" key="5">
    <source>
        <dbReference type="ARBA" id="ARBA00022932"/>
    </source>
</evidence>
<evidence type="ECO:0000256" key="1">
    <source>
        <dbReference type="ARBA" id="ARBA00012417"/>
    </source>
</evidence>
<dbReference type="AlphaFoldDB" id="A0A154WH32"/>
<evidence type="ECO:0000256" key="6">
    <source>
        <dbReference type="ARBA" id="ARBA00034754"/>
    </source>
</evidence>
<accession>A0A154WH32</accession>
<keyword evidence="9" id="KW-1185">Reference proteome</keyword>
<comment type="similarity">
    <text evidence="6">Belongs to the DNA polymerase HolA subunit family.</text>
</comment>
<dbReference type="EC" id="2.7.7.7" evidence="1"/>
<dbReference type="GO" id="GO:0003887">
    <property type="term" value="F:DNA-directed DNA polymerase activity"/>
    <property type="evidence" value="ECO:0007669"/>
    <property type="project" value="UniProtKB-KW"/>
</dbReference>
<comment type="caution">
    <text evidence="8">The sequence shown here is derived from an EMBL/GenBank/DDBJ whole genome shotgun (WGS) entry which is preliminary data.</text>
</comment>
<comment type="catalytic activity">
    <reaction evidence="7">
        <text>DNA(n) + a 2'-deoxyribonucleoside 5'-triphosphate = DNA(n+1) + diphosphate</text>
        <dbReference type="Rhea" id="RHEA:22508"/>
        <dbReference type="Rhea" id="RHEA-COMP:17339"/>
        <dbReference type="Rhea" id="RHEA-COMP:17340"/>
        <dbReference type="ChEBI" id="CHEBI:33019"/>
        <dbReference type="ChEBI" id="CHEBI:61560"/>
        <dbReference type="ChEBI" id="CHEBI:173112"/>
        <dbReference type="EC" id="2.7.7.7"/>
    </reaction>
</comment>
<reference evidence="8 9" key="1">
    <citation type="submission" date="2015-12" db="EMBL/GenBank/DDBJ databases">
        <title>Genome sequence of Oceanibaculum pacificum MCCC 1A02656.</title>
        <authorList>
            <person name="Lu L."/>
            <person name="Lai Q."/>
            <person name="Shao Z."/>
            <person name="Qian P."/>
        </authorList>
    </citation>
    <scope>NUCLEOTIDE SEQUENCE [LARGE SCALE GENOMIC DNA]</scope>
    <source>
        <strain evidence="8 9">MCCC 1A02656</strain>
    </source>
</reference>
<evidence type="ECO:0000256" key="7">
    <source>
        <dbReference type="ARBA" id="ARBA00049244"/>
    </source>
</evidence>
<dbReference type="GO" id="GO:0006261">
    <property type="term" value="P:DNA-templated DNA replication"/>
    <property type="evidence" value="ECO:0007669"/>
    <property type="project" value="TreeGrafter"/>
</dbReference>
<dbReference type="SUPFAM" id="SSF48019">
    <property type="entry name" value="post-AAA+ oligomerization domain-like"/>
    <property type="match status" value="1"/>
</dbReference>
<dbReference type="InterPro" id="IPR027417">
    <property type="entry name" value="P-loop_NTPase"/>
</dbReference>
<evidence type="ECO:0000256" key="4">
    <source>
        <dbReference type="ARBA" id="ARBA00022705"/>
    </source>
</evidence>
<dbReference type="GO" id="GO:0003677">
    <property type="term" value="F:DNA binding"/>
    <property type="evidence" value="ECO:0007669"/>
    <property type="project" value="InterPro"/>
</dbReference>
<gene>
    <name evidence="8" type="ORF">AUP43_00410</name>
</gene>
<dbReference type="OrthoDB" id="9804983at2"/>
<dbReference type="PANTHER" id="PTHR34388:SF1">
    <property type="entry name" value="DNA POLYMERASE III SUBUNIT DELTA"/>
    <property type="match status" value="1"/>
</dbReference>
<dbReference type="Gene3D" id="1.20.272.10">
    <property type="match status" value="1"/>
</dbReference>
<keyword evidence="3" id="KW-0548">Nucleotidyltransferase</keyword>
<keyword evidence="4" id="KW-0235">DNA replication</keyword>
<keyword evidence="2" id="KW-0808">Transferase</keyword>
<evidence type="ECO:0000256" key="3">
    <source>
        <dbReference type="ARBA" id="ARBA00022695"/>
    </source>
</evidence>
<dbReference type="SUPFAM" id="SSF52540">
    <property type="entry name" value="P-loop containing nucleoside triphosphate hydrolases"/>
    <property type="match status" value="1"/>
</dbReference>
<keyword evidence="5" id="KW-0239">DNA-directed DNA polymerase</keyword>
<dbReference type="PANTHER" id="PTHR34388">
    <property type="entry name" value="DNA POLYMERASE III SUBUNIT DELTA"/>
    <property type="match status" value="1"/>
</dbReference>
<sequence>MKLNDRQLDSFLKSPDPAIKAVLLFGPDTGKVKDFAERLGRTVLPDLSDPFRLADLTGAQLRDDGALLSDEAAALSMTGGRRLIRVRDAGDGNTEAFSGLLTDSKGDSLVVAEAGNLPAGSKLRKLFEAAKNAAIVACYADDERDLKNFIRQTFQQANIRCAEEALNFLAEHLGADRMLTRMELEKLVLYAGPVGALGLEDVRAAIGDSAALRLDDIVFAMAEGDPEGLDGALARARAEGMNFQPLLRAAQQHLRVLQVAAELVATGQSLDAAFKAAGFRGLLWKVSERLSRQLRNWPAKRLAEAMDRLMDAEMLCKTSGMPADVIAGQAIMGLAISARARTRQSPSVYG</sequence>
<name>A0A154WH32_9PROT</name>
<dbReference type="InterPro" id="IPR008921">
    <property type="entry name" value="DNA_pol3_clamp-load_cplx_C"/>
</dbReference>
<proteinExistence type="inferred from homology"/>
<protein>
    <recommendedName>
        <fullName evidence="1">DNA-directed DNA polymerase</fullName>
        <ecNumber evidence="1">2.7.7.7</ecNumber>
    </recommendedName>
</protein>
<dbReference type="NCBIfam" id="TIGR01128">
    <property type="entry name" value="holA"/>
    <property type="match status" value="1"/>
</dbReference>
<dbReference type="GO" id="GO:0009360">
    <property type="term" value="C:DNA polymerase III complex"/>
    <property type="evidence" value="ECO:0007669"/>
    <property type="project" value="TreeGrafter"/>
</dbReference>
<dbReference type="RefSeq" id="WP_067551038.1">
    <property type="nucleotide sequence ID" value="NZ_LPXN01000001.1"/>
</dbReference>
<dbReference type="Gene3D" id="3.40.50.300">
    <property type="entry name" value="P-loop containing nucleotide triphosphate hydrolases"/>
    <property type="match status" value="1"/>
</dbReference>
<organism evidence="8 9">
    <name type="scientific">Oceanibaculum pacificum</name>
    <dbReference type="NCBI Taxonomy" id="580166"/>
    <lineage>
        <taxon>Bacteria</taxon>
        <taxon>Pseudomonadati</taxon>
        <taxon>Pseudomonadota</taxon>
        <taxon>Alphaproteobacteria</taxon>
        <taxon>Rhodospirillales</taxon>
        <taxon>Oceanibaculaceae</taxon>
        <taxon>Oceanibaculum</taxon>
    </lineage>
</organism>
<dbReference type="InterPro" id="IPR005790">
    <property type="entry name" value="DNA_polIII_delta"/>
</dbReference>
<evidence type="ECO:0000256" key="2">
    <source>
        <dbReference type="ARBA" id="ARBA00022679"/>
    </source>
</evidence>
<dbReference type="Gene3D" id="1.10.8.60">
    <property type="match status" value="1"/>
</dbReference>